<gene>
    <name evidence="4" type="ORF">DEF24_04235</name>
</gene>
<keyword evidence="1" id="KW-0677">Repeat</keyword>
<dbReference type="EMBL" id="QEIN01000019">
    <property type="protein sequence ID" value="RCV61491.1"/>
    <property type="molecule type" value="Genomic_DNA"/>
</dbReference>
<evidence type="ECO:0000256" key="1">
    <source>
        <dbReference type="ARBA" id="ARBA00022737"/>
    </source>
</evidence>
<evidence type="ECO:0000313" key="4">
    <source>
        <dbReference type="EMBL" id="RCV61491.1"/>
    </source>
</evidence>
<reference evidence="4 5" key="1">
    <citation type="submission" date="2018-04" db="EMBL/GenBank/DDBJ databases">
        <title>Novel actinobacteria from marine sediment.</title>
        <authorList>
            <person name="Ng Z.Y."/>
            <person name="Tan G.Y.A."/>
        </authorList>
    </citation>
    <scope>NUCLEOTIDE SEQUENCE [LARGE SCALE GENOMIC DNA]</scope>
    <source>
        <strain evidence="4 5">TPS81</strain>
    </source>
</reference>
<sequence>MADNSAYAQTFDLVDTDDDGRISAEELRDLMERLGEPVTEERAAEAVRALDSSGDGLISLDEFARFMSERTA</sequence>
<comment type="caution">
    <text evidence="4">The sequence shown here is derived from an EMBL/GenBank/DDBJ whole genome shotgun (WGS) entry which is preliminary data.</text>
</comment>
<protein>
    <submittedName>
        <fullName evidence="4">Calcium-binding protein</fullName>
    </submittedName>
</protein>
<dbReference type="SMART" id="SM00054">
    <property type="entry name" value="EFh"/>
    <property type="match status" value="2"/>
</dbReference>
<evidence type="ECO:0000313" key="5">
    <source>
        <dbReference type="Proteomes" id="UP000253318"/>
    </source>
</evidence>
<dbReference type="InterPro" id="IPR018247">
    <property type="entry name" value="EF_Hand_1_Ca_BS"/>
</dbReference>
<feature type="domain" description="EF-hand" evidence="3">
    <location>
        <begin position="2"/>
        <end position="37"/>
    </location>
</feature>
<evidence type="ECO:0000256" key="2">
    <source>
        <dbReference type="ARBA" id="ARBA00022837"/>
    </source>
</evidence>
<feature type="domain" description="EF-hand" evidence="3">
    <location>
        <begin position="38"/>
        <end position="72"/>
    </location>
</feature>
<dbReference type="PROSITE" id="PS50222">
    <property type="entry name" value="EF_HAND_2"/>
    <property type="match status" value="2"/>
</dbReference>
<evidence type="ECO:0000259" key="3">
    <source>
        <dbReference type="PROSITE" id="PS50222"/>
    </source>
</evidence>
<dbReference type="InterPro" id="IPR050145">
    <property type="entry name" value="Centrin_CML-like"/>
</dbReference>
<dbReference type="PROSITE" id="PS00018">
    <property type="entry name" value="EF_HAND_1"/>
    <property type="match status" value="2"/>
</dbReference>
<dbReference type="Gene3D" id="1.10.238.10">
    <property type="entry name" value="EF-hand"/>
    <property type="match status" value="1"/>
</dbReference>
<accession>A0A368T9W1</accession>
<organism evidence="4 5">
    <name type="scientific">Marinitenerispora sediminis</name>
    <dbReference type="NCBI Taxonomy" id="1931232"/>
    <lineage>
        <taxon>Bacteria</taxon>
        <taxon>Bacillati</taxon>
        <taxon>Actinomycetota</taxon>
        <taxon>Actinomycetes</taxon>
        <taxon>Streptosporangiales</taxon>
        <taxon>Nocardiopsidaceae</taxon>
        <taxon>Marinitenerispora</taxon>
    </lineage>
</organism>
<dbReference type="InterPro" id="IPR011992">
    <property type="entry name" value="EF-hand-dom_pair"/>
</dbReference>
<dbReference type="AlphaFoldDB" id="A0A368T9W1"/>
<dbReference type="Pfam" id="PF13499">
    <property type="entry name" value="EF-hand_7"/>
    <property type="match status" value="1"/>
</dbReference>
<dbReference type="SUPFAM" id="SSF47473">
    <property type="entry name" value="EF-hand"/>
    <property type="match status" value="1"/>
</dbReference>
<name>A0A368T9W1_9ACTN</name>
<dbReference type="OrthoDB" id="4563420at2"/>
<keyword evidence="5" id="KW-1185">Reference proteome</keyword>
<dbReference type="InterPro" id="IPR002048">
    <property type="entry name" value="EF_hand_dom"/>
</dbReference>
<dbReference type="RefSeq" id="WP_114397737.1">
    <property type="nucleotide sequence ID" value="NZ_QEIM01000046.1"/>
</dbReference>
<dbReference type="PANTHER" id="PTHR23050">
    <property type="entry name" value="CALCIUM BINDING PROTEIN"/>
    <property type="match status" value="1"/>
</dbReference>
<dbReference type="GO" id="GO:0005509">
    <property type="term" value="F:calcium ion binding"/>
    <property type="evidence" value="ECO:0007669"/>
    <property type="project" value="InterPro"/>
</dbReference>
<keyword evidence="2" id="KW-0106">Calcium</keyword>
<dbReference type="Proteomes" id="UP000253318">
    <property type="component" value="Unassembled WGS sequence"/>
</dbReference>
<dbReference type="FunFam" id="1.10.238.10:FF:000003">
    <property type="entry name" value="Calmodulin A"/>
    <property type="match status" value="1"/>
</dbReference>
<proteinExistence type="predicted"/>
<dbReference type="CDD" id="cd00051">
    <property type="entry name" value="EFh"/>
    <property type="match status" value="1"/>
</dbReference>